<dbReference type="KEGG" id="plm:Plim_3265"/>
<dbReference type="GO" id="GO:0003677">
    <property type="term" value="F:DNA binding"/>
    <property type="evidence" value="ECO:0007669"/>
    <property type="project" value="UniProtKB-KW"/>
</dbReference>
<dbReference type="CDD" id="cd00038">
    <property type="entry name" value="CAP_ED"/>
    <property type="match status" value="1"/>
</dbReference>
<dbReference type="Gene3D" id="1.10.10.10">
    <property type="entry name" value="Winged helix-like DNA-binding domain superfamily/Winged helix DNA-binding domain"/>
    <property type="match status" value="1"/>
</dbReference>
<feature type="domain" description="Cyclic nucleotide-binding" evidence="4">
    <location>
        <begin position="31"/>
        <end position="131"/>
    </location>
</feature>
<keyword evidence="1" id="KW-0805">Transcription regulation</keyword>
<dbReference type="SUPFAM" id="SSF46785">
    <property type="entry name" value="Winged helix' DNA-binding domain"/>
    <property type="match status" value="1"/>
</dbReference>
<dbReference type="InterPro" id="IPR036390">
    <property type="entry name" value="WH_DNA-bd_sf"/>
</dbReference>
<dbReference type="SMART" id="SM00419">
    <property type="entry name" value="HTH_CRP"/>
    <property type="match status" value="1"/>
</dbReference>
<evidence type="ECO:0000256" key="2">
    <source>
        <dbReference type="ARBA" id="ARBA00023125"/>
    </source>
</evidence>
<dbReference type="PROSITE" id="PS51063">
    <property type="entry name" value="HTH_CRP_2"/>
    <property type="match status" value="1"/>
</dbReference>
<dbReference type="STRING" id="521674.Plim_3265"/>
<keyword evidence="7" id="KW-1185">Reference proteome</keyword>
<evidence type="ECO:0000259" key="5">
    <source>
        <dbReference type="PROSITE" id="PS51063"/>
    </source>
</evidence>
<evidence type="ECO:0000256" key="3">
    <source>
        <dbReference type="ARBA" id="ARBA00023163"/>
    </source>
</evidence>
<dbReference type="HOGENOM" id="CLU_1203930_0_0_0"/>
<dbReference type="AlphaFoldDB" id="D5STP9"/>
<dbReference type="OrthoDB" id="114682at2"/>
<dbReference type="SUPFAM" id="SSF51206">
    <property type="entry name" value="cAMP-binding domain-like"/>
    <property type="match status" value="1"/>
</dbReference>
<dbReference type="InterPro" id="IPR000595">
    <property type="entry name" value="cNMP-bd_dom"/>
</dbReference>
<protein>
    <submittedName>
        <fullName evidence="6">Regulatory protein Crp</fullName>
    </submittedName>
</protein>
<evidence type="ECO:0000313" key="6">
    <source>
        <dbReference type="EMBL" id="ADG69078.1"/>
    </source>
</evidence>
<feature type="domain" description="HTH crp-type" evidence="5">
    <location>
        <begin position="145"/>
        <end position="218"/>
    </location>
</feature>
<gene>
    <name evidence="6" type="ordered locus">Plim_3265</name>
</gene>
<organism evidence="6 7">
    <name type="scientific">Planctopirus limnophila (strain ATCC 43296 / DSM 3776 / IFAM 1008 / Mu 290)</name>
    <name type="common">Planctomyces limnophilus</name>
    <dbReference type="NCBI Taxonomy" id="521674"/>
    <lineage>
        <taxon>Bacteria</taxon>
        <taxon>Pseudomonadati</taxon>
        <taxon>Planctomycetota</taxon>
        <taxon>Planctomycetia</taxon>
        <taxon>Planctomycetales</taxon>
        <taxon>Planctomycetaceae</taxon>
        <taxon>Planctopirus</taxon>
    </lineage>
</organism>
<dbReference type="eggNOG" id="COG0664">
    <property type="taxonomic scope" value="Bacteria"/>
</dbReference>
<dbReference type="InterPro" id="IPR012318">
    <property type="entry name" value="HTH_CRP"/>
</dbReference>
<dbReference type="GO" id="GO:0006355">
    <property type="term" value="P:regulation of DNA-templated transcription"/>
    <property type="evidence" value="ECO:0007669"/>
    <property type="project" value="InterPro"/>
</dbReference>
<evidence type="ECO:0000259" key="4">
    <source>
        <dbReference type="PROSITE" id="PS50042"/>
    </source>
</evidence>
<dbReference type="EMBL" id="CP001744">
    <property type="protein sequence ID" value="ADG69078.1"/>
    <property type="molecule type" value="Genomic_DNA"/>
</dbReference>
<dbReference type="InterPro" id="IPR036388">
    <property type="entry name" value="WH-like_DNA-bd_sf"/>
</dbReference>
<proteinExistence type="predicted"/>
<evidence type="ECO:0000313" key="7">
    <source>
        <dbReference type="Proteomes" id="UP000002220"/>
    </source>
</evidence>
<accession>D5STP9</accession>
<dbReference type="Pfam" id="PF13545">
    <property type="entry name" value="HTH_Crp_2"/>
    <property type="match status" value="1"/>
</dbReference>
<keyword evidence="2" id="KW-0238">DNA-binding</keyword>
<sequence length="230" mass="26306">MWIRVLAADELIRICSNCPSARQREFKTKSVIYLSQPRETVWIVREGFVKLTLTRDTGDRWMQAIVGRGGLFGAPLFHQDRSPSSATGELAQQATAHGRIKLIELDRSFVEQGIRIESHRSAAIIESFTSQIRILERRLLWQNTSPLRARIATILCDLVTKECHQPSQDCAVSVPLTHQELADLSRATRPVVSKILAEWKQQQIISYTRQDIRVSDYRRLFEIAGEITPR</sequence>
<dbReference type="PROSITE" id="PS50042">
    <property type="entry name" value="CNMP_BINDING_3"/>
    <property type="match status" value="1"/>
</dbReference>
<reference evidence="6 7" key="1">
    <citation type="journal article" date="2010" name="Stand. Genomic Sci.">
        <title>Complete genome sequence of Planctomyces limnophilus type strain (Mu 290).</title>
        <authorList>
            <person name="Labutti K."/>
            <person name="Sikorski J."/>
            <person name="Schneider S."/>
            <person name="Nolan M."/>
            <person name="Lucas S."/>
            <person name="Glavina Del Rio T."/>
            <person name="Tice H."/>
            <person name="Cheng J.F."/>
            <person name="Goodwin L."/>
            <person name="Pitluck S."/>
            <person name="Liolios K."/>
            <person name="Ivanova N."/>
            <person name="Mavromatis K."/>
            <person name="Mikhailova N."/>
            <person name="Pati A."/>
            <person name="Chen A."/>
            <person name="Palaniappan K."/>
            <person name="Land M."/>
            <person name="Hauser L."/>
            <person name="Chang Y.J."/>
            <person name="Jeffries C.D."/>
            <person name="Tindall B.J."/>
            <person name="Rohde M."/>
            <person name="Goker M."/>
            <person name="Woyke T."/>
            <person name="Bristow J."/>
            <person name="Eisen J.A."/>
            <person name="Markowitz V."/>
            <person name="Hugenholtz P."/>
            <person name="Kyrpides N.C."/>
            <person name="Klenk H.P."/>
            <person name="Lapidus A."/>
        </authorList>
    </citation>
    <scope>NUCLEOTIDE SEQUENCE [LARGE SCALE GENOMIC DNA]</scope>
    <source>
        <strain evidence="7">ATCC 43296 / DSM 3776 / IFAM 1008 / 290</strain>
    </source>
</reference>
<evidence type="ECO:0000256" key="1">
    <source>
        <dbReference type="ARBA" id="ARBA00023015"/>
    </source>
</evidence>
<dbReference type="Gene3D" id="2.60.120.10">
    <property type="entry name" value="Jelly Rolls"/>
    <property type="match status" value="1"/>
</dbReference>
<dbReference type="InterPro" id="IPR018490">
    <property type="entry name" value="cNMP-bd_dom_sf"/>
</dbReference>
<dbReference type="Proteomes" id="UP000002220">
    <property type="component" value="Chromosome"/>
</dbReference>
<name>D5STP9_PLAL2</name>
<keyword evidence="3" id="KW-0804">Transcription</keyword>
<dbReference type="InterPro" id="IPR014710">
    <property type="entry name" value="RmlC-like_jellyroll"/>
</dbReference>